<dbReference type="InterPro" id="IPR027417">
    <property type="entry name" value="P-loop_NTPase"/>
</dbReference>
<sequence>MEIKRDVYLDRLVSSMWNGQVKVITGIRRCGKSYLLHVLFKNYLLEKGAMPENIISIELDLLRDIRFRNPLELSSFVVSRIKDKAEKFYLFIDEIQLSDEVKNPYNPEGKKITFYDVLNDFREYQNLDVYVTGSNSKMLSSDILTEFRGRSDEIRVHPLSFAEFLSVYDGEKSDAFEEYCFYGGLPFVLSKSDEAGKMEYLSTLFSEVYIKDIVERKKIEREDVLSKILNLICSSVGSLTNPRKIADTLRSKEKTEVSDVTVSSYIKHLEDAFLISEAKRYDVRGKSYFDFPSKFYCEDVGLRNARIGFRQQEMTHIMENVVYNELKIRGFLVDVGVVYSRELNQNKNSVRVPREIDFVASKGGKKVYVQSAFALQTEEKTASELKPFSLTGDSFPKIIVRGDIRKRWYDENGILNIGITDFLLDKNLF</sequence>
<dbReference type="PANTHER" id="PTHR33295">
    <property type="entry name" value="ATPASE"/>
    <property type="match status" value="1"/>
</dbReference>
<gene>
    <name evidence="3" type="ordered locus">Tresu_0554</name>
</gene>
<dbReference type="Proteomes" id="UP000006852">
    <property type="component" value="Chromosome"/>
</dbReference>
<proteinExistence type="predicted"/>
<evidence type="ECO:0000313" key="3">
    <source>
        <dbReference type="EMBL" id="AEB13498.1"/>
    </source>
</evidence>
<dbReference type="OrthoDB" id="9801684at2"/>
<keyword evidence="4" id="KW-1185">Reference proteome</keyword>
<dbReference type="STRING" id="869209.Tresu_0554"/>
<name>F2NRF6_TRES6</name>
<feature type="domain" description="AAA" evidence="1">
    <location>
        <begin position="20"/>
        <end position="165"/>
    </location>
</feature>
<dbReference type="KEGG" id="tsu:Tresu_0554"/>
<evidence type="ECO:0000313" key="4">
    <source>
        <dbReference type="Proteomes" id="UP000006852"/>
    </source>
</evidence>
<feature type="domain" description="DUF4143" evidence="2">
    <location>
        <begin position="211"/>
        <end position="369"/>
    </location>
</feature>
<dbReference type="Pfam" id="PF13173">
    <property type="entry name" value="AAA_14"/>
    <property type="match status" value="1"/>
</dbReference>
<dbReference type="PANTHER" id="PTHR33295:SF18">
    <property type="entry name" value="AAA+ ATPASE DOMAIN-CONTAINING PROTEIN"/>
    <property type="match status" value="1"/>
</dbReference>
<dbReference type="InterPro" id="IPR025420">
    <property type="entry name" value="DUF4143"/>
</dbReference>
<dbReference type="Pfam" id="PF13635">
    <property type="entry name" value="DUF4143"/>
    <property type="match status" value="1"/>
</dbReference>
<evidence type="ECO:0000259" key="2">
    <source>
        <dbReference type="Pfam" id="PF13635"/>
    </source>
</evidence>
<dbReference type="GeneID" id="302997757"/>
<dbReference type="AlphaFoldDB" id="F2NRF6"/>
<reference evidence="4" key="2">
    <citation type="submission" date="2011-04" db="EMBL/GenBank/DDBJ databases">
        <title>The complete genome of chromosome of Treponema succinifaciens DSM 2489.</title>
        <authorList>
            <person name="Lucas S."/>
            <person name="Copeland A."/>
            <person name="Lapidus A."/>
            <person name="Bruce D."/>
            <person name="Goodwin L."/>
            <person name="Pitluck S."/>
            <person name="Peters L."/>
            <person name="Kyrpides N."/>
            <person name="Mavromatis K."/>
            <person name="Ivanova N."/>
            <person name="Ovchinnikova G."/>
            <person name="Teshima H."/>
            <person name="Detter J.C."/>
            <person name="Tapia R."/>
            <person name="Han C."/>
            <person name="Land M."/>
            <person name="Hauser L."/>
            <person name="Markowitz V."/>
            <person name="Cheng J.-F."/>
            <person name="Hugenholtz P."/>
            <person name="Woyke T."/>
            <person name="Wu D."/>
            <person name="Gronow S."/>
            <person name="Wellnitz S."/>
            <person name="Brambilla E."/>
            <person name="Klenk H.-P."/>
            <person name="Eisen J.A."/>
        </authorList>
    </citation>
    <scope>NUCLEOTIDE SEQUENCE [LARGE SCALE GENOMIC DNA]</scope>
    <source>
        <strain evidence="4">ATCC 33096 / DSM 2489 / 6091</strain>
    </source>
</reference>
<protein>
    <recommendedName>
        <fullName evidence="5">ATPase</fullName>
    </recommendedName>
</protein>
<organism evidence="3 4">
    <name type="scientific">Treponema succinifaciens (strain ATCC 33096 / DSM 2489 / 6091)</name>
    <dbReference type="NCBI Taxonomy" id="869209"/>
    <lineage>
        <taxon>Bacteria</taxon>
        <taxon>Pseudomonadati</taxon>
        <taxon>Spirochaetota</taxon>
        <taxon>Spirochaetia</taxon>
        <taxon>Spirochaetales</taxon>
        <taxon>Treponemataceae</taxon>
        <taxon>Treponema</taxon>
    </lineage>
</organism>
<accession>F2NRF6</accession>
<dbReference type="HOGENOM" id="CLU_041527_1_0_12"/>
<evidence type="ECO:0000259" key="1">
    <source>
        <dbReference type="Pfam" id="PF13173"/>
    </source>
</evidence>
<reference evidence="3 4" key="1">
    <citation type="journal article" date="2011" name="Stand. Genomic Sci.">
        <title>Complete genome sequence of Treponema succinifaciens type strain (6091).</title>
        <authorList>
            <person name="Han C."/>
            <person name="Gronow S."/>
            <person name="Teshima H."/>
            <person name="Lapidus A."/>
            <person name="Nolan M."/>
            <person name="Lucas S."/>
            <person name="Hammon N."/>
            <person name="Deshpande S."/>
            <person name="Cheng J.F."/>
            <person name="Zeytun A."/>
            <person name="Tapia R."/>
            <person name="Goodwin L."/>
            <person name="Pitluck S."/>
            <person name="Liolios K."/>
            <person name="Pagani I."/>
            <person name="Ivanova N."/>
            <person name="Mavromatis K."/>
            <person name="Mikhailova N."/>
            <person name="Huntemann M."/>
            <person name="Pati A."/>
            <person name="Chen A."/>
            <person name="Palaniappan K."/>
            <person name="Land M."/>
            <person name="Hauser L."/>
            <person name="Brambilla E.M."/>
            <person name="Rohde M."/>
            <person name="Goker M."/>
            <person name="Woyke T."/>
            <person name="Bristow J."/>
            <person name="Eisen J.A."/>
            <person name="Markowitz V."/>
            <person name="Hugenholtz P."/>
            <person name="Kyrpides N.C."/>
            <person name="Klenk H.P."/>
            <person name="Detter J.C."/>
        </authorList>
    </citation>
    <scope>NUCLEOTIDE SEQUENCE [LARGE SCALE GENOMIC DNA]</scope>
    <source>
        <strain evidence="4">ATCC 33096 / DSM 2489 / 6091</strain>
    </source>
</reference>
<dbReference type="EMBL" id="CP002631">
    <property type="protein sequence ID" value="AEB13498.1"/>
    <property type="molecule type" value="Genomic_DNA"/>
</dbReference>
<dbReference type="RefSeq" id="WP_013700805.1">
    <property type="nucleotide sequence ID" value="NC_015385.1"/>
</dbReference>
<dbReference type="SUPFAM" id="SSF52540">
    <property type="entry name" value="P-loop containing nucleoside triphosphate hydrolases"/>
    <property type="match status" value="1"/>
</dbReference>
<dbReference type="eggNOG" id="COG1373">
    <property type="taxonomic scope" value="Bacteria"/>
</dbReference>
<evidence type="ECO:0008006" key="5">
    <source>
        <dbReference type="Google" id="ProtNLM"/>
    </source>
</evidence>
<dbReference type="InterPro" id="IPR041682">
    <property type="entry name" value="AAA_14"/>
</dbReference>